<comment type="similarity">
    <text evidence="2 13">Belongs to the ERG4/ERG24 family.</text>
</comment>
<keyword evidence="12 13" id="KW-0753">Steroid metabolism</keyword>
<evidence type="ECO:0000256" key="4">
    <source>
        <dbReference type="ARBA" id="ARBA00022692"/>
    </source>
</evidence>
<evidence type="ECO:0000256" key="10">
    <source>
        <dbReference type="ARBA" id="ARBA00023136"/>
    </source>
</evidence>
<dbReference type="InterPro" id="IPR018083">
    <property type="entry name" value="Sterol_reductase_CS"/>
</dbReference>
<keyword evidence="3 13" id="KW-0444">Lipid biosynthesis</keyword>
<dbReference type="GO" id="GO:0006696">
    <property type="term" value="P:ergosterol biosynthetic process"/>
    <property type="evidence" value="ECO:0007669"/>
    <property type="project" value="TreeGrafter"/>
</dbReference>
<dbReference type="PANTHER" id="PTHR21257">
    <property type="entry name" value="DELTA(14)-STEROL REDUCTASE"/>
    <property type="match status" value="1"/>
</dbReference>
<dbReference type="PANTHER" id="PTHR21257:SF52">
    <property type="entry name" value="DELTA(14)-STEROL REDUCTASE TM7SF2"/>
    <property type="match status" value="1"/>
</dbReference>
<feature type="transmembrane region" description="Helical" evidence="13">
    <location>
        <begin position="421"/>
        <end position="441"/>
    </location>
</feature>
<sequence>MAKPGKQHAPNYEFFGPPGATLISFGLPIVCYLFAFFVNDVSGCPPPSLLQPSTFTLEKLKQDVGWQGFGTLLNTQTAFWTIMYYALNVVLWKVLPGQEVEGTVLRNGSRIKYRFNGFLTATFILSVLAAGTAVEGPDFPVWTFINNNYVPLLTMNILISYGLATFVYIRSFTVQQPKDPKNRELAEGGATGNLIYDWFIGRELNPTVRLPVIGDVDIKSFCEVRPGLLGWIILDLAFMMRQWKTYGYITDSMYVCCLTQAVYMLDSVYVESAIMTQMDITTDGFGFMLAFGDLAWVPFTYSIQARYLSIHPVQLGWYGVAAIMTIQISGYLIFRLSNLQKNTFRTNPDDPAVSHLSYIQTQTGSRLITSGWWGTARHINYFGDWLMSWAYCLPTLFSGYVIHRSHITGNAQVDQGTDGEFAGWATPITYFYMLYFAVLLIHRQLRDDEKCHKKYGKDWEEYCRQVKWRIIPGIY</sequence>
<keyword evidence="10 13" id="KW-0472">Membrane</keyword>
<feature type="transmembrane region" description="Helical" evidence="13">
    <location>
        <begin position="115"/>
        <end position="134"/>
    </location>
</feature>
<feature type="transmembrane region" description="Helical" evidence="13">
    <location>
        <begin position="20"/>
        <end position="38"/>
    </location>
</feature>
<evidence type="ECO:0000313" key="14">
    <source>
        <dbReference type="EMBL" id="KAF2151057.1"/>
    </source>
</evidence>
<dbReference type="Proteomes" id="UP000799439">
    <property type="component" value="Unassembled WGS sequence"/>
</dbReference>
<accession>A0A9P4IW66</accession>
<dbReference type="InterPro" id="IPR001171">
    <property type="entry name" value="ERG24_DHCR-like"/>
</dbReference>
<feature type="transmembrane region" description="Helical" evidence="13">
    <location>
        <begin position="315"/>
        <end position="334"/>
    </location>
</feature>
<evidence type="ECO:0000256" key="1">
    <source>
        <dbReference type="ARBA" id="ARBA00004141"/>
    </source>
</evidence>
<keyword evidence="11 13" id="KW-1207">Sterol metabolism</keyword>
<evidence type="ECO:0000256" key="13">
    <source>
        <dbReference type="RuleBase" id="RU369120"/>
    </source>
</evidence>
<evidence type="ECO:0000256" key="11">
    <source>
        <dbReference type="ARBA" id="ARBA00023166"/>
    </source>
</evidence>
<comment type="subcellular location">
    <subcellularLocation>
        <location evidence="1">Membrane</location>
        <topology evidence="1">Multi-pass membrane protein</topology>
    </subcellularLocation>
</comment>
<gene>
    <name evidence="14" type="ORF">K461DRAFT_243246</name>
</gene>
<keyword evidence="9 13" id="KW-0443">Lipid metabolism</keyword>
<keyword evidence="7 13" id="KW-0560">Oxidoreductase</keyword>
<feature type="transmembrane region" description="Helical" evidence="13">
    <location>
        <begin position="149"/>
        <end position="169"/>
    </location>
</feature>
<dbReference type="AlphaFoldDB" id="A0A9P4IW66"/>
<comment type="caution">
    <text evidence="14">The sequence shown here is derived from an EMBL/GenBank/DDBJ whole genome shotgun (WGS) entry which is preliminary data.</text>
</comment>
<protein>
    <recommendedName>
        <fullName evidence="13">Delta(14)-sterol reductase</fullName>
    </recommendedName>
    <alternativeName>
        <fullName evidence="13">C-14 sterol reductase</fullName>
    </alternativeName>
    <alternativeName>
        <fullName evidence="13">Sterol C14-reductase</fullName>
    </alternativeName>
</protein>
<keyword evidence="8 13" id="KW-0756">Sterol biosynthesis</keyword>
<evidence type="ECO:0000256" key="7">
    <source>
        <dbReference type="ARBA" id="ARBA00023002"/>
    </source>
</evidence>
<evidence type="ECO:0000256" key="5">
    <source>
        <dbReference type="ARBA" id="ARBA00022955"/>
    </source>
</evidence>
<dbReference type="PROSITE" id="PS01018">
    <property type="entry name" value="STEROL_REDUCT_2"/>
    <property type="match status" value="1"/>
</dbReference>
<dbReference type="GO" id="GO:0050613">
    <property type="term" value="F:Delta14-sterol reductase activity"/>
    <property type="evidence" value="ECO:0007669"/>
    <property type="project" value="TreeGrafter"/>
</dbReference>
<keyword evidence="15" id="KW-1185">Reference proteome</keyword>
<dbReference type="EMBL" id="ML996088">
    <property type="protein sequence ID" value="KAF2151057.1"/>
    <property type="molecule type" value="Genomic_DNA"/>
</dbReference>
<reference evidence="14" key="1">
    <citation type="journal article" date="2020" name="Stud. Mycol.">
        <title>101 Dothideomycetes genomes: a test case for predicting lifestyles and emergence of pathogens.</title>
        <authorList>
            <person name="Haridas S."/>
            <person name="Albert R."/>
            <person name="Binder M."/>
            <person name="Bloem J."/>
            <person name="Labutti K."/>
            <person name="Salamov A."/>
            <person name="Andreopoulos B."/>
            <person name="Baker S."/>
            <person name="Barry K."/>
            <person name="Bills G."/>
            <person name="Bluhm B."/>
            <person name="Cannon C."/>
            <person name="Castanera R."/>
            <person name="Culley D."/>
            <person name="Daum C."/>
            <person name="Ezra D."/>
            <person name="Gonzalez J."/>
            <person name="Henrissat B."/>
            <person name="Kuo A."/>
            <person name="Liang C."/>
            <person name="Lipzen A."/>
            <person name="Lutzoni F."/>
            <person name="Magnuson J."/>
            <person name="Mondo S."/>
            <person name="Nolan M."/>
            <person name="Ohm R."/>
            <person name="Pangilinan J."/>
            <person name="Park H.-J."/>
            <person name="Ramirez L."/>
            <person name="Alfaro M."/>
            <person name="Sun H."/>
            <person name="Tritt A."/>
            <person name="Yoshinaga Y."/>
            <person name="Zwiers L.-H."/>
            <person name="Turgeon B."/>
            <person name="Goodwin S."/>
            <person name="Spatafora J."/>
            <person name="Crous P."/>
            <person name="Grigoriev I."/>
        </authorList>
    </citation>
    <scope>NUCLEOTIDE SEQUENCE</scope>
    <source>
        <strain evidence="14">CBS 260.36</strain>
    </source>
</reference>
<dbReference type="Gene3D" id="1.20.120.1630">
    <property type="match status" value="1"/>
</dbReference>
<dbReference type="OrthoDB" id="10262235at2759"/>
<keyword evidence="4 13" id="KW-0812">Transmembrane</keyword>
<comment type="caution">
    <text evidence="13">Lacks conserved residue(s) required for the propagation of feature annotation.</text>
</comment>
<dbReference type="GO" id="GO:0005789">
    <property type="term" value="C:endoplasmic reticulum membrane"/>
    <property type="evidence" value="ECO:0007669"/>
    <property type="project" value="TreeGrafter"/>
</dbReference>
<evidence type="ECO:0000256" key="9">
    <source>
        <dbReference type="ARBA" id="ARBA00023098"/>
    </source>
</evidence>
<organism evidence="14 15">
    <name type="scientific">Myriangium duriaei CBS 260.36</name>
    <dbReference type="NCBI Taxonomy" id="1168546"/>
    <lineage>
        <taxon>Eukaryota</taxon>
        <taxon>Fungi</taxon>
        <taxon>Dikarya</taxon>
        <taxon>Ascomycota</taxon>
        <taxon>Pezizomycotina</taxon>
        <taxon>Dothideomycetes</taxon>
        <taxon>Dothideomycetidae</taxon>
        <taxon>Myriangiales</taxon>
        <taxon>Myriangiaceae</taxon>
        <taxon>Myriangium</taxon>
    </lineage>
</organism>
<proteinExistence type="inferred from homology"/>
<evidence type="ECO:0000256" key="6">
    <source>
        <dbReference type="ARBA" id="ARBA00022989"/>
    </source>
</evidence>
<name>A0A9P4IW66_9PEZI</name>
<evidence type="ECO:0000256" key="8">
    <source>
        <dbReference type="ARBA" id="ARBA00023011"/>
    </source>
</evidence>
<evidence type="ECO:0000313" key="15">
    <source>
        <dbReference type="Proteomes" id="UP000799439"/>
    </source>
</evidence>
<evidence type="ECO:0000256" key="3">
    <source>
        <dbReference type="ARBA" id="ARBA00022516"/>
    </source>
</evidence>
<evidence type="ECO:0000256" key="12">
    <source>
        <dbReference type="ARBA" id="ARBA00023221"/>
    </source>
</evidence>
<evidence type="ECO:0000256" key="2">
    <source>
        <dbReference type="ARBA" id="ARBA00005402"/>
    </source>
</evidence>
<dbReference type="Pfam" id="PF01222">
    <property type="entry name" value="ERG4_ERG24"/>
    <property type="match status" value="1"/>
</dbReference>
<keyword evidence="5 13" id="KW-0752">Steroid biosynthesis</keyword>
<feature type="transmembrane region" description="Helical" evidence="13">
    <location>
        <begin position="285"/>
        <end position="303"/>
    </location>
</feature>
<keyword evidence="6 13" id="KW-1133">Transmembrane helix</keyword>